<keyword evidence="2" id="KW-1185">Reference proteome</keyword>
<dbReference type="Proteomes" id="UP000032142">
    <property type="component" value="Unassembled WGS sequence"/>
</dbReference>
<name>A0A0B0NLE9_GOSAR</name>
<dbReference type="EMBL" id="KN403503">
    <property type="protein sequence ID" value="KHG15338.1"/>
    <property type="molecule type" value="Genomic_DNA"/>
</dbReference>
<evidence type="ECO:0000313" key="1">
    <source>
        <dbReference type="EMBL" id="KHG15338.1"/>
    </source>
</evidence>
<proteinExistence type="predicted"/>
<gene>
    <name evidence="1" type="ORF">F383_10541</name>
</gene>
<protein>
    <submittedName>
        <fullName evidence="1">Uncharacterized protein</fullName>
    </submittedName>
</protein>
<organism evidence="1 2">
    <name type="scientific">Gossypium arboreum</name>
    <name type="common">Tree cotton</name>
    <name type="synonym">Gossypium nanking</name>
    <dbReference type="NCBI Taxonomy" id="29729"/>
    <lineage>
        <taxon>Eukaryota</taxon>
        <taxon>Viridiplantae</taxon>
        <taxon>Streptophyta</taxon>
        <taxon>Embryophyta</taxon>
        <taxon>Tracheophyta</taxon>
        <taxon>Spermatophyta</taxon>
        <taxon>Magnoliopsida</taxon>
        <taxon>eudicotyledons</taxon>
        <taxon>Gunneridae</taxon>
        <taxon>Pentapetalae</taxon>
        <taxon>rosids</taxon>
        <taxon>malvids</taxon>
        <taxon>Malvales</taxon>
        <taxon>Malvaceae</taxon>
        <taxon>Malvoideae</taxon>
        <taxon>Gossypium</taxon>
    </lineage>
</organism>
<sequence length="14" mass="1551">MVTRIKVSIGIYGN</sequence>
<evidence type="ECO:0000313" key="2">
    <source>
        <dbReference type="Proteomes" id="UP000032142"/>
    </source>
</evidence>
<accession>A0A0B0NLE9</accession>
<reference evidence="2" key="1">
    <citation type="submission" date="2014-09" db="EMBL/GenBank/DDBJ databases">
        <authorList>
            <person name="Mudge J."/>
            <person name="Ramaraj T."/>
            <person name="Lindquist I.E."/>
            <person name="Bharti A.K."/>
            <person name="Sundararajan A."/>
            <person name="Cameron C.T."/>
            <person name="Woodward J.E."/>
            <person name="May G.D."/>
            <person name="Brubaker C."/>
            <person name="Broadhvest J."/>
            <person name="Wilkins T.A."/>
        </authorList>
    </citation>
    <scope>NUCLEOTIDE SEQUENCE</scope>
    <source>
        <strain evidence="2">cv. AKA8401</strain>
    </source>
</reference>